<keyword evidence="1" id="KW-1133">Transmembrane helix</keyword>
<organism evidence="2 3">
    <name type="scientific">Verrucomicrobia subdivision 6 bacterium BACL9 MAG-120820-bin42</name>
    <dbReference type="NCBI Taxonomy" id="1655634"/>
    <lineage>
        <taxon>Bacteria</taxon>
        <taxon>Pseudomonadati</taxon>
        <taxon>Verrucomicrobiota</taxon>
        <taxon>Verrucomicrobiia</taxon>
        <taxon>Verrucomicrobiales</taxon>
        <taxon>Verrucomicrobia subdivision 6</taxon>
    </lineage>
</organism>
<dbReference type="AlphaFoldDB" id="A0A0R2XAC4"/>
<name>A0A0R2XAC4_9BACT</name>
<accession>A0A0R2XAC4</accession>
<gene>
    <name evidence="2" type="ORF">ABS32_01540</name>
</gene>
<keyword evidence="1" id="KW-0812">Transmembrane</keyword>
<evidence type="ECO:0000313" key="2">
    <source>
        <dbReference type="EMBL" id="KRP33050.1"/>
    </source>
</evidence>
<evidence type="ECO:0000256" key="1">
    <source>
        <dbReference type="SAM" id="Phobius"/>
    </source>
</evidence>
<feature type="transmembrane region" description="Helical" evidence="1">
    <location>
        <begin position="31"/>
        <end position="52"/>
    </location>
</feature>
<dbReference type="EMBL" id="LIDM01000033">
    <property type="protein sequence ID" value="KRP33050.1"/>
    <property type="molecule type" value="Genomic_DNA"/>
</dbReference>
<sequence length="234" mass="26689">MSTTPKSGAASWVDRCLHGWAKRIVHRRQRVLWIVLLLVVVCGGVTAARLVIRNNTLDLIRKDSPVFQKYLAYMEEFDVRDEIVVVLKSDRLKDSRDAANALAVKLNQEKGLDRVYYRHDFSPMSDRLLLLADEERLIGIRRQMEELATLVKGNKQALNLNGILGEASAKFNDPYLRKSSNWQEFIPFIEEFVRNLKRLAKDLETPANAVEKKGLGRGVWRGHGGSFGHSQQHP</sequence>
<proteinExistence type="predicted"/>
<dbReference type="Proteomes" id="UP000051557">
    <property type="component" value="Unassembled WGS sequence"/>
</dbReference>
<keyword evidence="1" id="KW-0472">Membrane</keyword>
<evidence type="ECO:0000313" key="3">
    <source>
        <dbReference type="Proteomes" id="UP000051557"/>
    </source>
</evidence>
<comment type="caution">
    <text evidence="2">The sequence shown here is derived from an EMBL/GenBank/DDBJ whole genome shotgun (WGS) entry which is preliminary data.</text>
</comment>
<protein>
    <submittedName>
        <fullName evidence="2">Uncharacterized protein</fullName>
    </submittedName>
</protein>
<reference evidence="2 3" key="1">
    <citation type="submission" date="2015-10" db="EMBL/GenBank/DDBJ databases">
        <title>Metagenome-Assembled Genomes uncover a global brackish microbiome.</title>
        <authorList>
            <person name="Hugerth L.W."/>
            <person name="Larsson J."/>
            <person name="Alneberg J."/>
            <person name="Lindh M.V."/>
            <person name="Legrand C."/>
            <person name="Pinhassi J."/>
            <person name="Andersson A.F."/>
        </authorList>
    </citation>
    <scope>NUCLEOTIDE SEQUENCE [LARGE SCALE GENOMIC DNA]</scope>
    <source>
        <strain evidence="2">BACL9 MAG-120820-bin42</strain>
    </source>
</reference>